<gene>
    <name evidence="1" type="ORF">ACFO3F_14370</name>
</gene>
<accession>A0ABV9DCC8</accession>
<organism evidence="1 2">
    <name type="scientific">Georgenia faecalis</name>
    <dbReference type="NCBI Taxonomy" id="2483799"/>
    <lineage>
        <taxon>Bacteria</taxon>
        <taxon>Bacillati</taxon>
        <taxon>Actinomycetota</taxon>
        <taxon>Actinomycetes</taxon>
        <taxon>Micrococcales</taxon>
        <taxon>Bogoriellaceae</taxon>
        <taxon>Georgenia</taxon>
    </lineage>
</organism>
<protein>
    <submittedName>
        <fullName evidence="1">Uncharacterized protein</fullName>
    </submittedName>
</protein>
<comment type="caution">
    <text evidence="1">The sequence shown here is derived from an EMBL/GenBank/DDBJ whole genome shotgun (WGS) entry which is preliminary data.</text>
</comment>
<reference evidence="2" key="1">
    <citation type="journal article" date="2019" name="Int. J. Syst. Evol. Microbiol.">
        <title>The Global Catalogue of Microorganisms (GCM) 10K type strain sequencing project: providing services to taxonomists for standard genome sequencing and annotation.</title>
        <authorList>
            <consortium name="The Broad Institute Genomics Platform"/>
            <consortium name="The Broad Institute Genome Sequencing Center for Infectious Disease"/>
            <person name="Wu L."/>
            <person name="Ma J."/>
        </authorList>
    </citation>
    <scope>NUCLEOTIDE SEQUENCE [LARGE SCALE GENOMIC DNA]</scope>
    <source>
        <strain evidence="2">JCM 3369</strain>
    </source>
</reference>
<keyword evidence="2" id="KW-1185">Reference proteome</keyword>
<dbReference type="RefSeq" id="WP_122824397.1">
    <property type="nucleotide sequence ID" value="NZ_CP033325.1"/>
</dbReference>
<evidence type="ECO:0000313" key="2">
    <source>
        <dbReference type="Proteomes" id="UP001595955"/>
    </source>
</evidence>
<dbReference type="EMBL" id="JBHSGF010000012">
    <property type="protein sequence ID" value="MFC4556435.1"/>
    <property type="molecule type" value="Genomic_DNA"/>
</dbReference>
<proteinExistence type="predicted"/>
<sequence length="151" mass="16565">MPSIGTLLKTAARLGPVAYPAVKKAVEVIKKNPELARTAQDLVDRFTKARAARSRPENLRRSVGVLRSQAQHLLSRADTPQEAARAQRWLLQADRVESAIGLIGIHSGKQQQRDAARIQKRIDELFGEILTATMEDAEEHQRGELGGPASA</sequence>
<name>A0ABV9DCC8_9MICO</name>
<evidence type="ECO:0000313" key="1">
    <source>
        <dbReference type="EMBL" id="MFC4556435.1"/>
    </source>
</evidence>
<dbReference type="Proteomes" id="UP001595955">
    <property type="component" value="Unassembled WGS sequence"/>
</dbReference>